<feature type="non-terminal residue" evidence="5">
    <location>
        <position position="1218"/>
    </location>
</feature>
<feature type="compositionally biased region" description="Basic and acidic residues" evidence="2">
    <location>
        <begin position="790"/>
        <end position="803"/>
    </location>
</feature>
<dbReference type="EMBL" id="BKCJ010002311">
    <property type="protein sequence ID" value="GEU47699.1"/>
    <property type="molecule type" value="Genomic_DNA"/>
</dbReference>
<feature type="compositionally biased region" description="Polar residues" evidence="2">
    <location>
        <begin position="818"/>
        <end position="832"/>
    </location>
</feature>
<dbReference type="Pfam" id="PF07727">
    <property type="entry name" value="RVT_2"/>
    <property type="match status" value="1"/>
</dbReference>
<feature type="domain" description="Retroviral polymerase SH3-like" evidence="4">
    <location>
        <begin position="207"/>
        <end position="263"/>
    </location>
</feature>
<dbReference type="SUPFAM" id="SSF56672">
    <property type="entry name" value="DNA/RNA polymerases"/>
    <property type="match status" value="1"/>
</dbReference>
<evidence type="ECO:0000256" key="2">
    <source>
        <dbReference type="SAM" id="MobiDB-lite"/>
    </source>
</evidence>
<dbReference type="InterPro" id="IPR043502">
    <property type="entry name" value="DNA/RNA_pol_sf"/>
</dbReference>
<dbReference type="PANTHER" id="PTHR11439">
    <property type="entry name" value="GAG-POL-RELATED RETROTRANSPOSON"/>
    <property type="match status" value="1"/>
</dbReference>
<dbReference type="SUPFAM" id="SSF53098">
    <property type="entry name" value="Ribonuclease H-like"/>
    <property type="match status" value="1"/>
</dbReference>
<feature type="coiled-coil region" evidence="1">
    <location>
        <begin position="1051"/>
        <end position="1091"/>
    </location>
</feature>
<dbReference type="CDD" id="cd09272">
    <property type="entry name" value="RNase_HI_RT_Ty1"/>
    <property type="match status" value="1"/>
</dbReference>
<sequence>MLNTQMSANDKFGLGYGDYRYGSILSYENEVLQSVFMNKASDIEDTPVNDRYADGMYVVPPSMTGNYMPSGLNVEIDYSKFTYGPKQTSADESDSKPSEYASCESDSRNKAHLADYQEFKGGFVAFGGSNGRITSKGKIKTGIKESNTRPLVRPRQLFLPTTFWAEAVNTACYVLNRVLVTKPQNKTPYELLTSKQPIISYLRPFGCYVTIFNTVDQLGKFDGKYDLGFLVGYSLNSKAFRVYNLETKRVVENLHVNFLENKPNVTGKGHTWMFDLDYLTNSMNYEPVLVENQANKSAGPKEANNSVGLQANDDQGANSEEIDLNEEHFVLPIWSAYSTTVKISRYKIEKNIGFKTSSIPLSTASPSRAFNDGELSYPDPSKYAFPDDLPMPHPEDIYGNPNLPFGKKAIATKWIYRNERNEMGVVVRNKARLVTQGHRQDEGIEYDEVFAPVARMEAIRIFLAFASYMGFIVYQIYIKSSFLYGTINEEVYMSQPPSFVDLKFPNKVYKVVKALYGLHQASKAWYATLSTFLKKSRYRRGVIDKTFFIKQDKKDIMLVQVYVDDIIFCSTKKSWCNEFEELIKNSVKTASTPIKTQKPLVKDEEVAGVDVTPKTLHLYAVKRIFRYLKGQPKLGLWYPKVSSFDLEAYSDIDYAGANLDRKSTTGEAEYVATTHCCGQVLWIQNQLLDYKFNFMNTRIYIDNESTICIVKNLVFHSKTKHIEIRHHFIRDAYEKKLIQVLKIHTDDNVADLLTKAFDVIRSVSLLSKKKKLSKKESVSKQGRKNAKSGPTKDDRAKLDTKLDEDIEYMDTDEAVNKGRQSTVDTARPNVSTARPDDDTARPDVSTARQELSNADRLARLILTLKPLLKIDPKKGKGVLEEPESAKKMTKSDFNDAQIARDEEIARQLEVKLQVEVERERQREEQASMNYIANLYDEVQARIDVDHELAVRWTHDEQEKYTVDERAKLLAEYFERRKKQLAEERAVAIRNKPPTKNQLRRLMMTYLKNMGKFTHSQLNKKSFEDIQGLYMKEQELIVDFVPIGSEEDERMIRDMNKKVEEESSDKEALKEKEDLKTKVENWQNSSKNLNRLLNTQISANDKFGHGYGDYRYGSYIPSGPDAEIDYSKFTYGPKQTSVDESDAKTSENTSCESDSSVETPTSMPTTVHNAPKIVYEPKVSTDSLIFEEYESDGDDDSVSNVQEDKEKPSFAFTVFVKHI</sequence>
<dbReference type="AlphaFoldDB" id="A0A699GLF2"/>
<protein>
    <submittedName>
        <fullName evidence="5">Retrovirus-related Pol polyprotein from transposon TNT 1-94</fullName>
    </submittedName>
</protein>
<dbReference type="PANTHER" id="PTHR11439:SF495">
    <property type="entry name" value="REVERSE TRANSCRIPTASE, RNA-DEPENDENT DNA POLYMERASE-RELATED"/>
    <property type="match status" value="1"/>
</dbReference>
<name>A0A699GLF2_TANCI</name>
<proteinExistence type="predicted"/>
<dbReference type="InterPro" id="IPR057670">
    <property type="entry name" value="SH3_retrovirus"/>
</dbReference>
<feature type="region of interest" description="Disordered" evidence="2">
    <location>
        <begin position="85"/>
        <end position="104"/>
    </location>
</feature>
<gene>
    <name evidence="5" type="ORF">Tci_019677</name>
</gene>
<feature type="compositionally biased region" description="Acidic residues" evidence="2">
    <location>
        <begin position="804"/>
        <end position="813"/>
    </location>
</feature>
<accession>A0A699GLF2</accession>
<evidence type="ECO:0000259" key="4">
    <source>
        <dbReference type="Pfam" id="PF25597"/>
    </source>
</evidence>
<keyword evidence="1" id="KW-0175">Coiled coil</keyword>
<dbReference type="Pfam" id="PF25597">
    <property type="entry name" value="SH3_retrovirus"/>
    <property type="match status" value="1"/>
</dbReference>
<reference evidence="5" key="1">
    <citation type="journal article" date="2019" name="Sci. Rep.">
        <title>Draft genome of Tanacetum cinerariifolium, the natural source of mosquito coil.</title>
        <authorList>
            <person name="Yamashiro T."/>
            <person name="Shiraishi A."/>
            <person name="Satake H."/>
            <person name="Nakayama K."/>
        </authorList>
    </citation>
    <scope>NUCLEOTIDE SEQUENCE</scope>
</reference>
<comment type="caution">
    <text evidence="5">The sequence shown here is derived from an EMBL/GenBank/DDBJ whole genome shotgun (WGS) entry which is preliminary data.</text>
</comment>
<evidence type="ECO:0000259" key="3">
    <source>
        <dbReference type="Pfam" id="PF07727"/>
    </source>
</evidence>
<feature type="domain" description="Reverse transcriptase Ty1/copia-type" evidence="3">
    <location>
        <begin position="402"/>
        <end position="588"/>
    </location>
</feature>
<feature type="compositionally biased region" description="Polar residues" evidence="2">
    <location>
        <begin position="1145"/>
        <end position="1167"/>
    </location>
</feature>
<feature type="compositionally biased region" description="Polar residues" evidence="2">
    <location>
        <begin position="303"/>
        <end position="314"/>
    </location>
</feature>
<evidence type="ECO:0000313" key="5">
    <source>
        <dbReference type="EMBL" id="GEU47699.1"/>
    </source>
</evidence>
<organism evidence="5">
    <name type="scientific">Tanacetum cinerariifolium</name>
    <name type="common">Dalmatian daisy</name>
    <name type="synonym">Chrysanthemum cinerariifolium</name>
    <dbReference type="NCBI Taxonomy" id="118510"/>
    <lineage>
        <taxon>Eukaryota</taxon>
        <taxon>Viridiplantae</taxon>
        <taxon>Streptophyta</taxon>
        <taxon>Embryophyta</taxon>
        <taxon>Tracheophyta</taxon>
        <taxon>Spermatophyta</taxon>
        <taxon>Magnoliopsida</taxon>
        <taxon>eudicotyledons</taxon>
        <taxon>Gunneridae</taxon>
        <taxon>Pentapetalae</taxon>
        <taxon>asterids</taxon>
        <taxon>campanulids</taxon>
        <taxon>Asterales</taxon>
        <taxon>Asteraceae</taxon>
        <taxon>Asteroideae</taxon>
        <taxon>Anthemideae</taxon>
        <taxon>Anthemidinae</taxon>
        <taxon>Tanacetum</taxon>
    </lineage>
</organism>
<feature type="region of interest" description="Disordered" evidence="2">
    <location>
        <begin position="1132"/>
        <end position="1173"/>
    </location>
</feature>
<dbReference type="InterPro" id="IPR012337">
    <property type="entry name" value="RNaseH-like_sf"/>
</dbReference>
<evidence type="ECO:0000256" key="1">
    <source>
        <dbReference type="SAM" id="Coils"/>
    </source>
</evidence>
<dbReference type="InterPro" id="IPR013103">
    <property type="entry name" value="RVT_2"/>
</dbReference>
<feature type="region of interest" description="Disordered" evidence="2">
    <location>
        <begin position="295"/>
        <end position="314"/>
    </location>
</feature>
<feature type="region of interest" description="Disordered" evidence="2">
    <location>
        <begin position="774"/>
        <end position="849"/>
    </location>
</feature>